<protein>
    <recommendedName>
        <fullName evidence="3">Carboxypeptidase-like regulatory domain-containing protein</fullName>
    </recommendedName>
</protein>
<dbReference type="Proteomes" id="UP000717634">
    <property type="component" value="Unassembled WGS sequence"/>
</dbReference>
<organism evidence="1 2">
    <name type="scientific">Hymenobacter artigasi</name>
    <dbReference type="NCBI Taxonomy" id="2719616"/>
    <lineage>
        <taxon>Bacteria</taxon>
        <taxon>Pseudomonadati</taxon>
        <taxon>Bacteroidota</taxon>
        <taxon>Cytophagia</taxon>
        <taxon>Cytophagales</taxon>
        <taxon>Hymenobacteraceae</taxon>
        <taxon>Hymenobacter</taxon>
    </lineage>
</organism>
<gene>
    <name evidence="1" type="ORF">HBN54_001287</name>
</gene>
<dbReference type="Pfam" id="PF13715">
    <property type="entry name" value="CarbopepD_reg_2"/>
    <property type="match status" value="1"/>
</dbReference>
<evidence type="ECO:0000313" key="2">
    <source>
        <dbReference type="Proteomes" id="UP000717634"/>
    </source>
</evidence>
<comment type="caution">
    <text evidence="1">The sequence shown here is derived from an EMBL/GenBank/DDBJ whole genome shotgun (WGS) entry which is preliminary data.</text>
</comment>
<dbReference type="InterPro" id="IPR008969">
    <property type="entry name" value="CarboxyPept-like_regulatory"/>
</dbReference>
<dbReference type="RefSeq" id="WP_168672327.1">
    <property type="nucleotide sequence ID" value="NZ_JAAVTK010000003.1"/>
</dbReference>
<sequence>MRPTTALHVPQPCSESWAAMLPTATGRHCAACVKTVVDFTLKTDAEILAYLAGAANGRTCGRFAAGQLERPLQRAAPAAPTARWRAWLAAAVALWAVRESSGLVAHAQTPAEWRARYWGGPVPSAPLAETPEASAAVAPLEVRKTIATAAPPPIAQHFVLGGAVAAISTGACQSAAALPLKLRGVVIDSISGEGLPGVTVLLPGTQIGVSTGPAGEFALLVPTGQVLPLGVWVQVSSIGYVTQRRMITAATAGSQTFRLQGDVKGFMGLVVIPPRRLPPAPWHPRRFYYWGKHWLTRPFHRS</sequence>
<dbReference type="EMBL" id="JAAVTK010000003">
    <property type="protein sequence ID" value="NKI88694.1"/>
    <property type="molecule type" value="Genomic_DNA"/>
</dbReference>
<name>A0ABX1HFL2_9BACT</name>
<evidence type="ECO:0008006" key="3">
    <source>
        <dbReference type="Google" id="ProtNLM"/>
    </source>
</evidence>
<reference evidence="1 2" key="1">
    <citation type="submission" date="2020-03" db="EMBL/GenBank/DDBJ databases">
        <title>Genomic Encyclopedia of Type Strains, Phase IV (KMG-V): Genome sequencing to study the core and pangenomes of soil and plant-associated prokaryotes.</title>
        <authorList>
            <person name="Whitman W."/>
        </authorList>
    </citation>
    <scope>NUCLEOTIDE SEQUENCE [LARGE SCALE GENOMIC DNA]</scope>
    <source>
        <strain evidence="1 2">1B</strain>
    </source>
</reference>
<proteinExistence type="predicted"/>
<keyword evidence="2" id="KW-1185">Reference proteome</keyword>
<evidence type="ECO:0000313" key="1">
    <source>
        <dbReference type="EMBL" id="NKI88694.1"/>
    </source>
</evidence>
<accession>A0ABX1HFL2</accession>
<dbReference type="Gene3D" id="2.60.40.1120">
    <property type="entry name" value="Carboxypeptidase-like, regulatory domain"/>
    <property type="match status" value="1"/>
</dbReference>
<dbReference type="SUPFAM" id="SSF49464">
    <property type="entry name" value="Carboxypeptidase regulatory domain-like"/>
    <property type="match status" value="1"/>
</dbReference>